<dbReference type="Pfam" id="PF03824">
    <property type="entry name" value="NicO"/>
    <property type="match status" value="1"/>
</dbReference>
<dbReference type="EMBL" id="VYYT01000488">
    <property type="protein sequence ID" value="KAK2733837.1"/>
    <property type="molecule type" value="Genomic_DNA"/>
</dbReference>
<dbReference type="GO" id="GO:0015099">
    <property type="term" value="F:nickel cation transmembrane transporter activity"/>
    <property type="evidence" value="ECO:0007669"/>
    <property type="project" value="UniProtKB-UniRule"/>
</dbReference>
<evidence type="ECO:0000256" key="9">
    <source>
        <dbReference type="SAM" id="MobiDB-lite"/>
    </source>
</evidence>
<reference evidence="10" key="1">
    <citation type="submission" date="2023-02" db="EMBL/GenBank/DDBJ databases">
        <title>Colletotrichum kahawae CIFC_Que2 genome sequencing and assembly.</title>
        <authorList>
            <person name="Baroncelli R."/>
        </authorList>
    </citation>
    <scope>NUCLEOTIDE SEQUENCE</scope>
    <source>
        <strain evidence="10">CIFC_Que2</strain>
    </source>
</reference>
<dbReference type="AlphaFoldDB" id="A0AAD9Y4W9"/>
<accession>A0AAD9Y4W9</accession>
<evidence type="ECO:0000256" key="1">
    <source>
        <dbReference type="ARBA" id="ARBA00004127"/>
    </source>
</evidence>
<evidence type="ECO:0000256" key="5">
    <source>
        <dbReference type="ARBA" id="ARBA00022692"/>
    </source>
</evidence>
<organism evidence="10 11">
    <name type="scientific">Colletotrichum kahawae</name>
    <name type="common">Coffee berry disease fungus</name>
    <dbReference type="NCBI Taxonomy" id="34407"/>
    <lineage>
        <taxon>Eukaryota</taxon>
        <taxon>Fungi</taxon>
        <taxon>Dikarya</taxon>
        <taxon>Ascomycota</taxon>
        <taxon>Pezizomycotina</taxon>
        <taxon>Sordariomycetes</taxon>
        <taxon>Hypocreomycetidae</taxon>
        <taxon>Glomerellales</taxon>
        <taxon>Glomerellaceae</taxon>
        <taxon>Colletotrichum</taxon>
        <taxon>Colletotrichum gloeosporioides species complex</taxon>
    </lineage>
</organism>
<name>A0AAD9Y4W9_COLKA</name>
<keyword evidence="7 8" id="KW-0472">Membrane</keyword>
<keyword evidence="3 8" id="KW-0813">Transport</keyword>
<feature type="transmembrane region" description="Helical" evidence="8">
    <location>
        <begin position="336"/>
        <end position="356"/>
    </location>
</feature>
<evidence type="ECO:0000256" key="4">
    <source>
        <dbReference type="ARBA" id="ARBA00022596"/>
    </source>
</evidence>
<evidence type="ECO:0000256" key="3">
    <source>
        <dbReference type="ARBA" id="ARBA00022448"/>
    </source>
</evidence>
<dbReference type="PANTHER" id="PTHR31611:SF0">
    <property type="entry name" value="HIGH-AFFINITY NICKEL TRANSPORT PROTEIN NIC1"/>
    <property type="match status" value="1"/>
</dbReference>
<feature type="region of interest" description="Disordered" evidence="9">
    <location>
        <begin position="376"/>
        <end position="414"/>
    </location>
</feature>
<dbReference type="InterPro" id="IPR004688">
    <property type="entry name" value="Ni/Co_transpt"/>
</dbReference>
<keyword evidence="4" id="KW-0533">Nickel</keyword>
<keyword evidence="5 8" id="KW-0812">Transmembrane</keyword>
<feature type="transmembrane region" description="Helical" evidence="8">
    <location>
        <begin position="131"/>
        <end position="152"/>
    </location>
</feature>
<feature type="transmembrane region" description="Helical" evidence="8">
    <location>
        <begin position="213"/>
        <end position="233"/>
    </location>
</feature>
<evidence type="ECO:0000256" key="6">
    <source>
        <dbReference type="ARBA" id="ARBA00022989"/>
    </source>
</evidence>
<feature type="transmembrane region" description="Helical" evidence="8">
    <location>
        <begin position="245"/>
        <end position="274"/>
    </location>
</feature>
<evidence type="ECO:0000256" key="7">
    <source>
        <dbReference type="ARBA" id="ARBA00023136"/>
    </source>
</evidence>
<evidence type="ECO:0000256" key="2">
    <source>
        <dbReference type="ARBA" id="ARBA00010892"/>
    </source>
</evidence>
<feature type="transmembrane region" description="Helical" evidence="8">
    <location>
        <begin position="89"/>
        <end position="111"/>
    </location>
</feature>
<sequence>MARFRVPSLPIPPFLHGIPAPTIRIIALLVSINIAIWIVAGIILHFHPSLISPAALSYVLGLRHALDADHISAIDLMTRRLIASGQRPVTVGTFFSLGHSTIVIVTCVVVAATSGALRDRFDGFTRVGNIIGTSVSAAFLLLLCAGNGWVLYKLIRRLRVVLEQERRRALTGEVVEEEEDEEAATNLKLEGEGFLANVFRKVFRVVGRPWKMFPLGILFGLGFDTSSEIAILGLSSVHGAQGTSIWLILVFPVLFTAGMCLLDTTDGALMMALYTTKAFSRDRVAILYYSIVLTGITVSVSAFIGIIQVLSLIANVAEPEGSFWDGVDAIGEHFDIIGGSICGLFVVVGLGSVLVYRPWRARMDRKNQERAVLVPAEEEALEPAEGPSYGAVTTQEPASKKDAEASERDLRLIQ</sequence>
<dbReference type="GO" id="GO:0005886">
    <property type="term" value="C:plasma membrane"/>
    <property type="evidence" value="ECO:0007669"/>
    <property type="project" value="UniProtKB-SubCell"/>
</dbReference>
<dbReference type="Proteomes" id="UP001281614">
    <property type="component" value="Unassembled WGS sequence"/>
</dbReference>
<comment type="similarity">
    <text evidence="2 8">Belongs to the NiCoT transporter (TC 2.A.52) family.</text>
</comment>
<evidence type="ECO:0000313" key="11">
    <source>
        <dbReference type="Proteomes" id="UP001281614"/>
    </source>
</evidence>
<dbReference type="GO" id="GO:0012505">
    <property type="term" value="C:endomembrane system"/>
    <property type="evidence" value="ECO:0007669"/>
    <property type="project" value="UniProtKB-SubCell"/>
</dbReference>
<feature type="compositionally biased region" description="Basic and acidic residues" evidence="9">
    <location>
        <begin position="398"/>
        <end position="414"/>
    </location>
</feature>
<protein>
    <recommendedName>
        <fullName evidence="8">Nickel/cobalt efflux system</fullName>
    </recommendedName>
</protein>
<dbReference type="InterPro" id="IPR011541">
    <property type="entry name" value="Ni/Co_transpt_high_affinity"/>
</dbReference>
<keyword evidence="6 8" id="KW-1133">Transmembrane helix</keyword>
<comment type="subcellular location">
    <subcellularLocation>
        <location evidence="8">Cell membrane</location>
        <topology evidence="8">Multi-pass membrane protein</topology>
    </subcellularLocation>
    <subcellularLocation>
        <location evidence="1">Endomembrane system</location>
        <topology evidence="1">Multi-pass membrane protein</topology>
    </subcellularLocation>
</comment>
<evidence type="ECO:0000256" key="8">
    <source>
        <dbReference type="RuleBase" id="RU362101"/>
    </source>
</evidence>
<feature type="transmembrane region" description="Helical" evidence="8">
    <location>
        <begin position="286"/>
        <end position="316"/>
    </location>
</feature>
<evidence type="ECO:0000313" key="10">
    <source>
        <dbReference type="EMBL" id="KAK2733837.1"/>
    </source>
</evidence>
<dbReference type="PANTHER" id="PTHR31611">
    <property type="entry name" value="HIGH-AFFINITY NICKEL TRANSPORT PROTEIN NIC1"/>
    <property type="match status" value="1"/>
</dbReference>
<keyword evidence="11" id="KW-1185">Reference proteome</keyword>
<gene>
    <name evidence="10" type="ORF">CKAH01_08251</name>
</gene>
<proteinExistence type="inferred from homology"/>
<feature type="transmembrane region" description="Helical" evidence="8">
    <location>
        <begin position="23"/>
        <end position="44"/>
    </location>
</feature>
<comment type="caution">
    <text evidence="10">The sequence shown here is derived from an EMBL/GenBank/DDBJ whole genome shotgun (WGS) entry which is preliminary data.</text>
</comment>